<evidence type="ECO:0000259" key="1">
    <source>
        <dbReference type="PROSITE" id="PS00028"/>
    </source>
</evidence>
<dbReference type="AlphaFoldDB" id="A0A9P7BUY2"/>
<gene>
    <name evidence="2" type="ORF">G6F64_003212</name>
</gene>
<reference evidence="2" key="1">
    <citation type="journal article" date="2020" name="Microb. Genom.">
        <title>Genetic diversity of clinical and environmental Mucorales isolates obtained from an investigation of mucormycosis cases among solid organ transplant recipients.</title>
        <authorList>
            <person name="Nguyen M.H."/>
            <person name="Kaul D."/>
            <person name="Muto C."/>
            <person name="Cheng S.J."/>
            <person name="Richter R.A."/>
            <person name="Bruno V.M."/>
            <person name="Liu G."/>
            <person name="Beyhan S."/>
            <person name="Sundermann A.J."/>
            <person name="Mounaud S."/>
            <person name="Pasculle A.W."/>
            <person name="Nierman W.C."/>
            <person name="Driscoll E."/>
            <person name="Cumbie R."/>
            <person name="Clancy C.J."/>
            <person name="Dupont C.L."/>
        </authorList>
    </citation>
    <scope>NUCLEOTIDE SEQUENCE</scope>
    <source>
        <strain evidence="2">GL11</strain>
    </source>
</reference>
<accession>A0A9P7BUY2</accession>
<sequence>MKILLPRPKQLQNVVGDMPLNAKNRQLYPDAPVKLACPCCNESFANRITLKDHVVLVEHYDSVNILAPIDANPSSSIVTGLPSANWMIGDTNVSECFRQFRAYCLENSTVESLVPSMKDINLKPLSEHQIITSYVHPFVRFLVGHDAMTVPYGANCLVDNEDADFDKRPDYITDVYDQYEFSHSTVFGKIKIENAPDLGKITDFYRLALFGKQALEKHHLNGVILFQSIGTSITFYYLTQWGGFLNFIEVASITVPTTKRSIVMLVAYLDEMLMITCLHENENPDKKKKAISWSPVILTQKMLISSNLFDTIFSFLFFSYISSDSEEDNVDLDFVTVPTISKMKYTPSITDENVTTRSYSQAIVHACQSMNSPQDEIDKNVWIIDKLGLEPFALTCSNRDGVAIEYNALCHRSNLENMIGENFECKSILPEKRKYDSDIIDTIVCPNLAPLIHRSPYRNMLMKLHHFNLNDDVAVLLNKDWMHVPQIKFACAQVLAGAILLNTISAEAILLNTIEVYGRTKNIDIHREISTPADSTLPPSSSLYPNVWSCVKSTRDRRKLIIGTQSCSALVTPSLRLDCERDPDVGPSSFSFVTSPQTTKIYIDNVSWKKAQKLALDKDIRSLESFYLIGQARQLRSHFHQPSTYYLCRASSQLALTRPCQPCTIFTYCDFEGVKKTSDHDNPCMIASRIFQTIGYAVMDSPETASLSKQFIRLCKNQCIAGNMRHSLDDFLQLFDDDSSTITILYNISLNQILKRMAEIMSSNISRANKEVATNIQKCVRNSNQ</sequence>
<feature type="domain" description="C2H2-type" evidence="1">
    <location>
        <begin position="37"/>
        <end position="59"/>
    </location>
</feature>
<evidence type="ECO:0000313" key="2">
    <source>
        <dbReference type="EMBL" id="KAG1312204.1"/>
    </source>
</evidence>
<keyword evidence="3" id="KW-1185">Reference proteome</keyword>
<proteinExistence type="predicted"/>
<dbReference type="OrthoDB" id="2283214at2759"/>
<dbReference type="Proteomes" id="UP000716291">
    <property type="component" value="Unassembled WGS sequence"/>
</dbReference>
<dbReference type="InterPro" id="IPR013087">
    <property type="entry name" value="Znf_C2H2_type"/>
</dbReference>
<name>A0A9P7BUY2_RHIOR</name>
<dbReference type="PROSITE" id="PS00028">
    <property type="entry name" value="ZINC_FINGER_C2H2_1"/>
    <property type="match status" value="1"/>
</dbReference>
<comment type="caution">
    <text evidence="2">The sequence shown here is derived from an EMBL/GenBank/DDBJ whole genome shotgun (WGS) entry which is preliminary data.</text>
</comment>
<organism evidence="2 3">
    <name type="scientific">Rhizopus oryzae</name>
    <name type="common">Mucormycosis agent</name>
    <name type="synonym">Rhizopus arrhizus var. delemar</name>
    <dbReference type="NCBI Taxonomy" id="64495"/>
    <lineage>
        <taxon>Eukaryota</taxon>
        <taxon>Fungi</taxon>
        <taxon>Fungi incertae sedis</taxon>
        <taxon>Mucoromycota</taxon>
        <taxon>Mucoromycotina</taxon>
        <taxon>Mucoromycetes</taxon>
        <taxon>Mucorales</taxon>
        <taxon>Mucorineae</taxon>
        <taxon>Rhizopodaceae</taxon>
        <taxon>Rhizopus</taxon>
    </lineage>
</organism>
<dbReference type="EMBL" id="JAANQT010000306">
    <property type="protein sequence ID" value="KAG1312204.1"/>
    <property type="molecule type" value="Genomic_DNA"/>
</dbReference>
<evidence type="ECO:0000313" key="3">
    <source>
        <dbReference type="Proteomes" id="UP000716291"/>
    </source>
</evidence>
<protein>
    <recommendedName>
        <fullName evidence="1">C2H2-type domain-containing protein</fullName>
    </recommendedName>
</protein>